<dbReference type="OrthoDB" id="5504993at2"/>
<reference evidence="2" key="1">
    <citation type="submission" date="2016-11" db="EMBL/GenBank/DDBJ databases">
        <authorList>
            <person name="Shukria A."/>
            <person name="Stevens D.C."/>
        </authorList>
    </citation>
    <scope>NUCLEOTIDE SEQUENCE [LARGE SCALE GENOMIC DNA]</scope>
    <source>
        <strain evidence="2">Cbfe23</strain>
    </source>
</reference>
<reference evidence="1 2" key="2">
    <citation type="submission" date="2016-12" db="EMBL/GenBank/DDBJ databases">
        <title>Draft Genome Sequence of Cystobacter ferrugineus Strain Cbfe23.</title>
        <authorList>
            <person name="Akbar S."/>
            <person name="Dowd S.E."/>
            <person name="Stevens D.C."/>
        </authorList>
    </citation>
    <scope>NUCLEOTIDE SEQUENCE [LARGE SCALE GENOMIC DNA]</scope>
    <source>
        <strain evidence="1 2">Cbfe23</strain>
    </source>
</reference>
<evidence type="ECO:0000313" key="2">
    <source>
        <dbReference type="Proteomes" id="UP000182229"/>
    </source>
</evidence>
<dbReference type="RefSeq" id="WP_071903943.1">
    <property type="nucleotide sequence ID" value="NZ_MPIN01000016.1"/>
</dbReference>
<keyword evidence="2" id="KW-1185">Reference proteome</keyword>
<accession>A0A1L9AY05</accession>
<dbReference type="AlphaFoldDB" id="A0A1L9AY05"/>
<gene>
    <name evidence="1" type="ORF">BON30_40565</name>
</gene>
<dbReference type="Proteomes" id="UP000182229">
    <property type="component" value="Unassembled WGS sequence"/>
</dbReference>
<organism evidence="1 2">
    <name type="scientific">Cystobacter ferrugineus</name>
    <dbReference type="NCBI Taxonomy" id="83449"/>
    <lineage>
        <taxon>Bacteria</taxon>
        <taxon>Pseudomonadati</taxon>
        <taxon>Myxococcota</taxon>
        <taxon>Myxococcia</taxon>
        <taxon>Myxococcales</taxon>
        <taxon>Cystobacterineae</taxon>
        <taxon>Archangiaceae</taxon>
        <taxon>Cystobacter</taxon>
    </lineage>
</organism>
<name>A0A1L9AY05_9BACT</name>
<protein>
    <recommendedName>
        <fullName evidence="3">Protein kinase</fullName>
    </recommendedName>
</protein>
<dbReference type="EMBL" id="MPIN01000016">
    <property type="protein sequence ID" value="OJH34887.1"/>
    <property type="molecule type" value="Genomic_DNA"/>
</dbReference>
<evidence type="ECO:0008006" key="3">
    <source>
        <dbReference type="Google" id="ProtNLM"/>
    </source>
</evidence>
<sequence length="251" mass="27801">MSDNSDWKGRQIGPYIVGERYLDIPEDEGRLYEAHHTETGEPALVLMPGSGDGWGTRAPWSARTTHFTDPPALVVHAEQSVQAETPSLHELTLGFIRVSGGLASLDARDDAQIRFGRETSLPGARFWKKGRRAAGVGAALVAGFLLLWPRAPDQMKTCPEVNEWIQSTLKEPIVFSDRDDDLPIIGYPMPEKPFKEQATPPCIPVTETEIRGGCWNQHKLDAPCPRGLAEYQGHCYIPVRKKAPEPRSVDP</sequence>
<proteinExistence type="predicted"/>
<evidence type="ECO:0000313" key="1">
    <source>
        <dbReference type="EMBL" id="OJH34887.1"/>
    </source>
</evidence>
<comment type="caution">
    <text evidence="1">The sequence shown here is derived from an EMBL/GenBank/DDBJ whole genome shotgun (WGS) entry which is preliminary data.</text>
</comment>